<organism evidence="1 2">
    <name type="scientific">Virgisporangium aliadipatigenens</name>
    <dbReference type="NCBI Taxonomy" id="741659"/>
    <lineage>
        <taxon>Bacteria</taxon>
        <taxon>Bacillati</taxon>
        <taxon>Actinomycetota</taxon>
        <taxon>Actinomycetes</taxon>
        <taxon>Micromonosporales</taxon>
        <taxon>Micromonosporaceae</taxon>
        <taxon>Virgisporangium</taxon>
    </lineage>
</organism>
<sequence length="86" mass="9933">MTTIGRTNVPFNPEHTPRRPDWTCRVCAQPWPCPTRKNRLRAEHAEHPVRTGLFLAACARQAAEDLHAPPEAMDDRMLHWLRGGRR</sequence>
<protein>
    <recommendedName>
        <fullName evidence="3">Flavin reductase</fullName>
    </recommendedName>
</protein>
<comment type="caution">
    <text evidence="1">The sequence shown here is derived from an EMBL/GenBank/DDBJ whole genome shotgun (WGS) entry which is preliminary data.</text>
</comment>
<dbReference type="EMBL" id="BOPF01000015">
    <property type="protein sequence ID" value="GIJ47567.1"/>
    <property type="molecule type" value="Genomic_DNA"/>
</dbReference>
<reference evidence="1" key="1">
    <citation type="submission" date="2021-01" db="EMBL/GenBank/DDBJ databases">
        <title>Whole genome shotgun sequence of Virgisporangium aliadipatigenens NBRC 105644.</title>
        <authorList>
            <person name="Komaki H."/>
            <person name="Tamura T."/>
        </authorList>
    </citation>
    <scope>NUCLEOTIDE SEQUENCE</scope>
    <source>
        <strain evidence="1">NBRC 105644</strain>
    </source>
</reference>
<evidence type="ECO:0000313" key="2">
    <source>
        <dbReference type="Proteomes" id="UP000619260"/>
    </source>
</evidence>
<accession>A0A8J3YNA5</accession>
<evidence type="ECO:0000313" key="1">
    <source>
        <dbReference type="EMBL" id="GIJ47567.1"/>
    </source>
</evidence>
<gene>
    <name evidence="1" type="ORF">Val02_44530</name>
</gene>
<evidence type="ECO:0008006" key="3">
    <source>
        <dbReference type="Google" id="ProtNLM"/>
    </source>
</evidence>
<dbReference type="RefSeq" id="WP_203901065.1">
    <property type="nucleotide sequence ID" value="NZ_BOPF01000015.1"/>
</dbReference>
<proteinExistence type="predicted"/>
<name>A0A8J3YNA5_9ACTN</name>
<dbReference type="AlphaFoldDB" id="A0A8J3YNA5"/>
<dbReference type="Proteomes" id="UP000619260">
    <property type="component" value="Unassembled WGS sequence"/>
</dbReference>
<keyword evidence="2" id="KW-1185">Reference proteome</keyword>